<organism evidence="1 2">
    <name type="scientific">Cichlidogyrus casuarinus</name>
    <dbReference type="NCBI Taxonomy" id="1844966"/>
    <lineage>
        <taxon>Eukaryota</taxon>
        <taxon>Metazoa</taxon>
        <taxon>Spiralia</taxon>
        <taxon>Lophotrochozoa</taxon>
        <taxon>Platyhelminthes</taxon>
        <taxon>Monogenea</taxon>
        <taxon>Monopisthocotylea</taxon>
        <taxon>Dactylogyridea</taxon>
        <taxon>Ancyrocephalidae</taxon>
        <taxon>Cichlidogyrus</taxon>
    </lineage>
</organism>
<comment type="caution">
    <text evidence="1">The sequence shown here is derived from an EMBL/GenBank/DDBJ whole genome shotgun (WGS) entry which is preliminary data.</text>
</comment>
<keyword evidence="2" id="KW-1185">Reference proteome</keyword>
<reference evidence="1 2" key="1">
    <citation type="submission" date="2024-11" db="EMBL/GenBank/DDBJ databases">
        <title>Adaptive evolution of stress response genes in parasites aligns with host niche diversity.</title>
        <authorList>
            <person name="Hahn C."/>
            <person name="Resl P."/>
        </authorList>
    </citation>
    <scope>NUCLEOTIDE SEQUENCE [LARGE SCALE GENOMIC DNA]</scope>
    <source>
        <strain evidence="1">EGGRZ-B1_66</strain>
        <tissue evidence="1">Body</tissue>
    </source>
</reference>
<evidence type="ECO:0000313" key="2">
    <source>
        <dbReference type="Proteomes" id="UP001626550"/>
    </source>
</evidence>
<dbReference type="AlphaFoldDB" id="A0ABD2PWX1"/>
<protein>
    <submittedName>
        <fullName evidence="1">Uncharacterized protein</fullName>
    </submittedName>
</protein>
<gene>
    <name evidence="1" type="ORF">Ciccas_009489</name>
</gene>
<evidence type="ECO:0000313" key="1">
    <source>
        <dbReference type="EMBL" id="KAL3311927.1"/>
    </source>
</evidence>
<accession>A0ABD2PWX1</accession>
<dbReference type="EMBL" id="JBJKFK010001950">
    <property type="protein sequence ID" value="KAL3311927.1"/>
    <property type="molecule type" value="Genomic_DNA"/>
</dbReference>
<proteinExistence type="predicted"/>
<name>A0ABD2PWX1_9PLAT</name>
<sequence>MPKEAPASLVINGKEFSVPEMRAEFIIPPNLSSTKMKPYVAWRCDTVTQGPLTPEDLYEAYYAKRVVSLFDKQASEQEIMDSLEI</sequence>
<dbReference type="Proteomes" id="UP001626550">
    <property type="component" value="Unassembled WGS sequence"/>
</dbReference>